<comment type="caution">
    <text evidence="3">The sequence shown here is derived from an EMBL/GenBank/DDBJ whole genome shotgun (WGS) entry which is preliminary data.</text>
</comment>
<dbReference type="STRING" id="44941.A0A397URG3"/>
<dbReference type="EMBL" id="QKWP01000985">
    <property type="protein sequence ID" value="RIB12824.1"/>
    <property type="molecule type" value="Genomic_DNA"/>
</dbReference>
<feature type="region of interest" description="Disordered" evidence="1">
    <location>
        <begin position="1"/>
        <end position="91"/>
    </location>
</feature>
<feature type="transmembrane region" description="Helical" evidence="2">
    <location>
        <begin position="193"/>
        <end position="216"/>
    </location>
</feature>
<protein>
    <submittedName>
        <fullName evidence="3">Uncharacterized protein</fullName>
    </submittedName>
</protein>
<feature type="region of interest" description="Disordered" evidence="1">
    <location>
        <begin position="226"/>
        <end position="249"/>
    </location>
</feature>
<dbReference type="AlphaFoldDB" id="A0A397URG3"/>
<name>A0A397URG3_9GLOM</name>
<organism evidence="3 4">
    <name type="scientific">Gigaspora rosea</name>
    <dbReference type="NCBI Taxonomy" id="44941"/>
    <lineage>
        <taxon>Eukaryota</taxon>
        <taxon>Fungi</taxon>
        <taxon>Fungi incertae sedis</taxon>
        <taxon>Mucoromycota</taxon>
        <taxon>Glomeromycotina</taxon>
        <taxon>Glomeromycetes</taxon>
        <taxon>Diversisporales</taxon>
        <taxon>Gigasporaceae</taxon>
        <taxon>Gigaspora</taxon>
    </lineage>
</organism>
<keyword evidence="2" id="KW-0472">Membrane</keyword>
<feature type="compositionally biased region" description="Low complexity" evidence="1">
    <location>
        <begin position="226"/>
        <end position="239"/>
    </location>
</feature>
<dbReference type="Proteomes" id="UP000266673">
    <property type="component" value="Unassembled WGS sequence"/>
</dbReference>
<reference evidence="3 4" key="1">
    <citation type="submission" date="2018-06" db="EMBL/GenBank/DDBJ databases">
        <title>Comparative genomics reveals the genomic features of Rhizophagus irregularis, R. cerebriforme, R. diaphanum and Gigaspora rosea, and their symbiotic lifestyle signature.</title>
        <authorList>
            <person name="Morin E."/>
            <person name="San Clemente H."/>
            <person name="Chen E.C.H."/>
            <person name="De La Providencia I."/>
            <person name="Hainaut M."/>
            <person name="Kuo A."/>
            <person name="Kohler A."/>
            <person name="Murat C."/>
            <person name="Tang N."/>
            <person name="Roy S."/>
            <person name="Loubradou J."/>
            <person name="Henrissat B."/>
            <person name="Grigoriev I.V."/>
            <person name="Corradi N."/>
            <person name="Roux C."/>
            <person name="Martin F.M."/>
        </authorList>
    </citation>
    <scope>NUCLEOTIDE SEQUENCE [LARGE SCALE GENOMIC DNA]</scope>
    <source>
        <strain evidence="3 4">DAOM 194757</strain>
    </source>
</reference>
<keyword evidence="4" id="KW-1185">Reference proteome</keyword>
<accession>A0A397URG3</accession>
<sequence length="249" mass="27917">MSTHQHSTSENVLTSNTSHSNITLNPLPTTSRLSSNSAETFENISGDENDQTTLIKGSNGVPIEPPKPTKISLPSSITDQEESSNHKKSTSLLGRSLSFLNRKEERQSQLVQIHKYTIYDNERDEFIEIIEEEWEGDGPPPRQSITPQHKNTILVDKELPSLPEPIPTKEESKFRKFHKWVENKWLRHKRINLIVLGVIVLLLFILIILAAAGVFAKSNQPENNNGNLNSNGNINNGHNLKPLNSAHGN</sequence>
<evidence type="ECO:0000313" key="4">
    <source>
        <dbReference type="Proteomes" id="UP000266673"/>
    </source>
</evidence>
<evidence type="ECO:0000256" key="2">
    <source>
        <dbReference type="SAM" id="Phobius"/>
    </source>
</evidence>
<feature type="compositionally biased region" description="Polar residues" evidence="1">
    <location>
        <begin position="1"/>
        <end position="43"/>
    </location>
</feature>
<evidence type="ECO:0000313" key="3">
    <source>
        <dbReference type="EMBL" id="RIB12824.1"/>
    </source>
</evidence>
<keyword evidence="2" id="KW-1133">Transmembrane helix</keyword>
<keyword evidence="2" id="KW-0812">Transmembrane</keyword>
<proteinExistence type="predicted"/>
<gene>
    <name evidence="3" type="ORF">C2G38_2099952</name>
</gene>
<evidence type="ECO:0000256" key="1">
    <source>
        <dbReference type="SAM" id="MobiDB-lite"/>
    </source>
</evidence>
<dbReference type="OrthoDB" id="2419748at2759"/>